<feature type="domain" description="SEFIR" evidence="4">
    <location>
        <begin position="17"/>
        <end position="156"/>
    </location>
</feature>
<evidence type="ECO:0000256" key="2">
    <source>
        <dbReference type="ARBA" id="ARBA00022803"/>
    </source>
</evidence>
<comment type="caution">
    <text evidence="5">The sequence shown here is derived from an EMBL/GenBank/DDBJ whole genome shotgun (WGS) entry which is preliminary data.</text>
</comment>
<name>A0A6V8L0F5_9ACTN</name>
<dbReference type="Pfam" id="PF13424">
    <property type="entry name" value="TPR_12"/>
    <property type="match status" value="2"/>
</dbReference>
<dbReference type="InterPro" id="IPR019734">
    <property type="entry name" value="TPR_rpt"/>
</dbReference>
<dbReference type="Pfam" id="PF13374">
    <property type="entry name" value="TPR_10"/>
    <property type="match status" value="3"/>
</dbReference>
<dbReference type="InterPro" id="IPR024983">
    <property type="entry name" value="CHAT_dom"/>
</dbReference>
<dbReference type="InterPro" id="IPR027417">
    <property type="entry name" value="P-loop_NTPase"/>
</dbReference>
<evidence type="ECO:0000313" key="5">
    <source>
        <dbReference type="EMBL" id="GFJ87556.1"/>
    </source>
</evidence>
<dbReference type="SUPFAM" id="SSF52200">
    <property type="entry name" value="Toll/Interleukin receptor TIR domain"/>
    <property type="match status" value="1"/>
</dbReference>
<dbReference type="Pfam" id="PF12770">
    <property type="entry name" value="CHAT"/>
    <property type="match status" value="1"/>
</dbReference>
<dbReference type="PANTHER" id="PTHR45641:SF19">
    <property type="entry name" value="NEPHROCYSTIN-3"/>
    <property type="match status" value="1"/>
</dbReference>
<keyword evidence="6" id="KW-1185">Reference proteome</keyword>
<dbReference type="InterPro" id="IPR011990">
    <property type="entry name" value="TPR-like_helical_dom_sf"/>
</dbReference>
<dbReference type="InterPro" id="IPR035897">
    <property type="entry name" value="Toll_tir_struct_dom_sf"/>
</dbReference>
<dbReference type="Gene3D" id="3.40.50.11530">
    <property type="match status" value="1"/>
</dbReference>
<feature type="compositionally biased region" description="Pro residues" evidence="3">
    <location>
        <begin position="554"/>
        <end position="564"/>
    </location>
</feature>
<dbReference type="Proteomes" id="UP000482960">
    <property type="component" value="Unassembled WGS sequence"/>
</dbReference>
<sequence>MGDITVGVGWDVSVVAPVRVFVSYAQDDADHVELVRQFWLFLRRNGIDARLDLPAASVRRDWSAWMEDQIDRADFVVVVASLAYRRRAGAQAAADDGRGVQYEAGLLRDRLMADRPVWERKVMPVVLPGRSVDEIPLFLQPYAASRFPVTELTVAGAESLLRVLTGQPLDETPPVGPVPVLGRRTAAADGGFSLVGVRQAVSVRVDVSAAGLSTVVELAGAVLGERTAPVPPRLDGVWDELGSDPQAAEARLAEAGRRLWEAMFEPDAGRELVRLIDHSAWGTVVDVEVVCGEGALWLPLELLRLPDGRALVTCPTVRVSRRIEGIDRAATGSLAGPLKVLAAVAAPEQTSTPSPPLDVEAEMQAILEALTPLERRRDAQVKILEVGGLGQVRAALAADQYHVLHLSAHGTASTVELEDEDGNAHLVPAEELVAALKSAGRPLPLIVLSTCSGAGAGLHGLAARLVREGADRVVAMQAAVSDRYATDLAGVFYQVLAGDPDSGVGAALARARREVEERRLTAITAGQPAGRPEYGVPTLIAAAGDPPLRTSSLPPQPLSQPTLPPGGRSVRELPVGYLIGRRAPLRTGLGVLRGTRKAVDAYGAAGGVVLTGIGGIGKTAVAGRIVHRLREDGWLSVVHDGVWSPPQLFSGVAEALQATDAPQYAQALNDVEVDDTAKLGLVGRMLAQTKLLLLFDDFEQNLTSGGEEWIDPGFADTFTWLAQVAQTGKLLVTCRYPLPGEPDLVGVDLPPLSPAELRRMLLRMPQLRDLNVEDRATIIATIGGHPRLIEFVDALLRHGRGSLREVTAKLRHLAAVEGIDRNAPTVPDAVDRAVLLGSRDIVLTELLDLLTDQQREVLLQASVSTISLSLDDLAVAVHGEEPDAAQHQRVAADVQRLLALTLLSPAPKQQVTVHAWVADALQPYHGDGLTERHDRAFTMRYERIRSGRWQFEDLTEACRHLAANRRYDDLTSLALAAADSGIGMLATAALLGQVAPTVPTGHPNYLAIVDREAQALLNTGNIDAAITRYRSALQLVEERVQADPGNAQAQRDLGISYERLGDLSQAVGDTEQAERFYRDSLAIRERFAQADPGNAEAQRDLGISYERLGLLSQAVGDTEQAERFYRDSLAIRERFAQADPGNAEAQRDLGISYERLGDLSQAVGDTEQAERFYRDGLAIRERLAQADPGNAQAQRDLSISYERLGNLSQAVGDTKQAERFHRDSLAIAQRLAQADPGNAEAQRDLSIAYNKLGDLSRAVGDTEQAERFYRDSLAIRERLAQADPGNAEAQRDLGISYERLGNLSQAVGDTKQAERFHRDSLAIRERLAQADPGNAEAQRDLSVSYNKLGDLSQAVGDTEQAERFYRDDLAIAQRLAQADPGNAQAQRDLSVSYNKLGDLSQAVGDTEQAEQFYRDSLAIAQRLAQADPGNAQAQRDLSISYNNLGDLSQAVGDTEQAERFHRDSLAIAQRLAQADPGNAEAQRDLSILRQRLETPTT</sequence>
<organism evidence="5 6">
    <name type="scientific">Phytohabitans rumicis</name>
    <dbReference type="NCBI Taxonomy" id="1076125"/>
    <lineage>
        <taxon>Bacteria</taxon>
        <taxon>Bacillati</taxon>
        <taxon>Actinomycetota</taxon>
        <taxon>Actinomycetes</taxon>
        <taxon>Micromonosporales</taxon>
        <taxon>Micromonosporaceae</taxon>
    </lineage>
</organism>
<dbReference type="Gene3D" id="1.25.40.10">
    <property type="entry name" value="Tetratricopeptide repeat domain"/>
    <property type="match status" value="4"/>
</dbReference>
<gene>
    <name evidence="5" type="ORF">Prum_011980</name>
</gene>
<keyword evidence="1" id="KW-0677">Repeat</keyword>
<dbReference type="Gene3D" id="3.40.50.300">
    <property type="entry name" value="P-loop containing nucleotide triphosphate hydrolases"/>
    <property type="match status" value="1"/>
</dbReference>
<accession>A0A6V8L0F5</accession>
<dbReference type="SMART" id="SM00028">
    <property type="entry name" value="TPR"/>
    <property type="match status" value="10"/>
</dbReference>
<dbReference type="EMBL" id="BLPG01000001">
    <property type="protein sequence ID" value="GFJ87556.1"/>
    <property type="molecule type" value="Genomic_DNA"/>
</dbReference>
<dbReference type="SUPFAM" id="SSF52540">
    <property type="entry name" value="P-loop containing nucleoside triphosphate hydrolases"/>
    <property type="match status" value="1"/>
</dbReference>
<reference evidence="5 6" key="1">
    <citation type="submission" date="2020-03" db="EMBL/GenBank/DDBJ databases">
        <title>Whole genome shotgun sequence of Phytohabitans rumicis NBRC 108638.</title>
        <authorList>
            <person name="Komaki H."/>
            <person name="Tamura T."/>
        </authorList>
    </citation>
    <scope>NUCLEOTIDE SEQUENCE [LARGE SCALE GENOMIC DNA]</scope>
    <source>
        <strain evidence="5 6">NBRC 108638</strain>
    </source>
</reference>
<evidence type="ECO:0000259" key="4">
    <source>
        <dbReference type="PROSITE" id="PS51534"/>
    </source>
</evidence>
<keyword evidence="2" id="KW-0802">TPR repeat</keyword>
<dbReference type="PANTHER" id="PTHR45641">
    <property type="entry name" value="TETRATRICOPEPTIDE REPEAT PROTEIN (AFU_ORTHOLOGUE AFUA_6G03870)"/>
    <property type="match status" value="1"/>
</dbReference>
<protein>
    <recommendedName>
        <fullName evidence="4">SEFIR domain-containing protein</fullName>
    </recommendedName>
</protein>
<proteinExistence type="predicted"/>
<evidence type="ECO:0000313" key="6">
    <source>
        <dbReference type="Proteomes" id="UP000482960"/>
    </source>
</evidence>
<evidence type="ECO:0000256" key="1">
    <source>
        <dbReference type="ARBA" id="ARBA00022737"/>
    </source>
</evidence>
<dbReference type="InterPro" id="IPR013568">
    <property type="entry name" value="SEFIR_dom"/>
</dbReference>
<dbReference type="PROSITE" id="PS51534">
    <property type="entry name" value="SEFIR"/>
    <property type="match status" value="1"/>
</dbReference>
<dbReference type="Pfam" id="PF13432">
    <property type="entry name" value="TPR_16"/>
    <property type="match status" value="1"/>
</dbReference>
<feature type="region of interest" description="Disordered" evidence="3">
    <location>
        <begin position="545"/>
        <end position="567"/>
    </location>
</feature>
<dbReference type="SUPFAM" id="SSF48452">
    <property type="entry name" value="TPR-like"/>
    <property type="match status" value="1"/>
</dbReference>
<evidence type="ECO:0000256" key="3">
    <source>
        <dbReference type="SAM" id="MobiDB-lite"/>
    </source>
</evidence>
<dbReference type="Pfam" id="PF08357">
    <property type="entry name" value="SEFIR"/>
    <property type="match status" value="1"/>
</dbReference>
<reference evidence="5 6" key="2">
    <citation type="submission" date="2020-03" db="EMBL/GenBank/DDBJ databases">
        <authorList>
            <person name="Ichikawa N."/>
            <person name="Kimura A."/>
            <person name="Kitahashi Y."/>
            <person name="Uohara A."/>
        </authorList>
    </citation>
    <scope>NUCLEOTIDE SEQUENCE [LARGE SCALE GENOMIC DNA]</scope>
    <source>
        <strain evidence="5 6">NBRC 108638</strain>
    </source>
</reference>